<protein>
    <recommendedName>
        <fullName evidence="1">PilZ domain-containing protein</fullName>
    </recommendedName>
</protein>
<accession>A0A3B1AL30</accession>
<dbReference type="Pfam" id="PF07238">
    <property type="entry name" value="PilZ"/>
    <property type="match status" value="1"/>
</dbReference>
<organism evidence="2">
    <name type="scientific">hydrothermal vent metagenome</name>
    <dbReference type="NCBI Taxonomy" id="652676"/>
    <lineage>
        <taxon>unclassified sequences</taxon>
        <taxon>metagenomes</taxon>
        <taxon>ecological metagenomes</taxon>
    </lineage>
</organism>
<reference evidence="2" key="1">
    <citation type="submission" date="2018-06" db="EMBL/GenBank/DDBJ databases">
        <authorList>
            <person name="Zhirakovskaya E."/>
        </authorList>
    </citation>
    <scope>NUCLEOTIDE SEQUENCE</scope>
</reference>
<evidence type="ECO:0000259" key="1">
    <source>
        <dbReference type="Pfam" id="PF07238"/>
    </source>
</evidence>
<sequence>MITEKRKHRRIPFGRPVSVSNFSGEKTTMKAVDFSLEGVCFASDNPKTVGDILTVTMNIAPAGKVKVIQAKGEIVYRYYDDHEYLMGMRFYQDN</sequence>
<gene>
    <name evidence="2" type="ORF">MNBD_GAMMA23-2318</name>
</gene>
<proteinExistence type="predicted"/>
<dbReference type="InterPro" id="IPR009875">
    <property type="entry name" value="PilZ_domain"/>
</dbReference>
<evidence type="ECO:0000313" key="2">
    <source>
        <dbReference type="EMBL" id="VAW94584.1"/>
    </source>
</evidence>
<dbReference type="Gene3D" id="2.40.10.220">
    <property type="entry name" value="predicted glycosyltransferase like domains"/>
    <property type="match status" value="1"/>
</dbReference>
<dbReference type="SUPFAM" id="SSF141371">
    <property type="entry name" value="PilZ domain-like"/>
    <property type="match status" value="1"/>
</dbReference>
<name>A0A3B1AL30_9ZZZZ</name>
<dbReference type="EMBL" id="UOFT01000039">
    <property type="protein sequence ID" value="VAW94584.1"/>
    <property type="molecule type" value="Genomic_DNA"/>
</dbReference>
<dbReference type="GO" id="GO:0035438">
    <property type="term" value="F:cyclic-di-GMP binding"/>
    <property type="evidence" value="ECO:0007669"/>
    <property type="project" value="InterPro"/>
</dbReference>
<dbReference type="AlphaFoldDB" id="A0A3B1AL30"/>
<feature type="domain" description="PilZ" evidence="1">
    <location>
        <begin position="4"/>
        <end position="92"/>
    </location>
</feature>